<keyword evidence="5" id="KW-0349">Heme</keyword>
<keyword evidence="13" id="KW-0325">Glycoprotein</keyword>
<evidence type="ECO:0000256" key="4">
    <source>
        <dbReference type="ARBA" id="ARBA00010617"/>
    </source>
</evidence>
<evidence type="ECO:0000313" key="15">
    <source>
        <dbReference type="Proteomes" id="UP001221757"/>
    </source>
</evidence>
<protein>
    <submittedName>
        <fullName evidence="14">Cytochrome P450</fullName>
    </submittedName>
</protein>
<dbReference type="EMBL" id="JARKIE010000170">
    <property type="protein sequence ID" value="KAJ7671944.1"/>
    <property type="molecule type" value="Genomic_DNA"/>
</dbReference>
<dbReference type="InterPro" id="IPR002401">
    <property type="entry name" value="Cyt_P450_E_grp-I"/>
</dbReference>
<dbReference type="InterPro" id="IPR001128">
    <property type="entry name" value="Cyt_P450"/>
</dbReference>
<dbReference type="SUPFAM" id="SSF48264">
    <property type="entry name" value="Cytochrome P450"/>
    <property type="match status" value="1"/>
</dbReference>
<comment type="cofactor">
    <cofactor evidence="1">
        <name>heme</name>
        <dbReference type="ChEBI" id="CHEBI:30413"/>
    </cofactor>
</comment>
<dbReference type="GO" id="GO:0016020">
    <property type="term" value="C:membrane"/>
    <property type="evidence" value="ECO:0007669"/>
    <property type="project" value="UniProtKB-SubCell"/>
</dbReference>
<evidence type="ECO:0000256" key="2">
    <source>
        <dbReference type="ARBA" id="ARBA00004167"/>
    </source>
</evidence>
<evidence type="ECO:0000256" key="12">
    <source>
        <dbReference type="ARBA" id="ARBA00023136"/>
    </source>
</evidence>
<dbReference type="PRINTS" id="PR00463">
    <property type="entry name" value="EP450I"/>
</dbReference>
<dbReference type="InterPro" id="IPR050364">
    <property type="entry name" value="Cytochrome_P450_fung"/>
</dbReference>
<keyword evidence="8" id="KW-1133">Transmembrane helix</keyword>
<keyword evidence="10" id="KW-0408">Iron</keyword>
<keyword evidence="11" id="KW-0503">Monooxygenase</keyword>
<dbReference type="AlphaFoldDB" id="A0AAD7CZV8"/>
<comment type="pathway">
    <text evidence="3">Secondary metabolite biosynthesis.</text>
</comment>
<evidence type="ECO:0000256" key="5">
    <source>
        <dbReference type="ARBA" id="ARBA00022617"/>
    </source>
</evidence>
<name>A0AAD7CZV8_MYCRO</name>
<evidence type="ECO:0000256" key="6">
    <source>
        <dbReference type="ARBA" id="ARBA00022692"/>
    </source>
</evidence>
<organism evidence="14 15">
    <name type="scientific">Mycena rosella</name>
    <name type="common">Pink bonnet</name>
    <name type="synonym">Agaricus rosellus</name>
    <dbReference type="NCBI Taxonomy" id="1033263"/>
    <lineage>
        <taxon>Eukaryota</taxon>
        <taxon>Fungi</taxon>
        <taxon>Dikarya</taxon>
        <taxon>Basidiomycota</taxon>
        <taxon>Agaricomycotina</taxon>
        <taxon>Agaricomycetes</taxon>
        <taxon>Agaricomycetidae</taxon>
        <taxon>Agaricales</taxon>
        <taxon>Marasmiineae</taxon>
        <taxon>Mycenaceae</taxon>
        <taxon>Mycena</taxon>
    </lineage>
</organism>
<evidence type="ECO:0000256" key="8">
    <source>
        <dbReference type="ARBA" id="ARBA00022989"/>
    </source>
</evidence>
<evidence type="ECO:0000256" key="9">
    <source>
        <dbReference type="ARBA" id="ARBA00023002"/>
    </source>
</evidence>
<dbReference type="Proteomes" id="UP001221757">
    <property type="component" value="Unassembled WGS sequence"/>
</dbReference>
<dbReference type="GO" id="GO:0004497">
    <property type="term" value="F:monooxygenase activity"/>
    <property type="evidence" value="ECO:0007669"/>
    <property type="project" value="UniProtKB-KW"/>
</dbReference>
<dbReference type="InterPro" id="IPR036396">
    <property type="entry name" value="Cyt_P450_sf"/>
</dbReference>
<keyword evidence="9" id="KW-0560">Oxidoreductase</keyword>
<dbReference type="GO" id="GO:0020037">
    <property type="term" value="F:heme binding"/>
    <property type="evidence" value="ECO:0007669"/>
    <property type="project" value="InterPro"/>
</dbReference>
<comment type="subcellular location">
    <subcellularLocation>
        <location evidence="2">Membrane</location>
        <topology evidence="2">Single-pass membrane protein</topology>
    </subcellularLocation>
</comment>
<keyword evidence="7" id="KW-0479">Metal-binding</keyword>
<evidence type="ECO:0000256" key="1">
    <source>
        <dbReference type="ARBA" id="ARBA00001971"/>
    </source>
</evidence>
<evidence type="ECO:0000256" key="13">
    <source>
        <dbReference type="ARBA" id="ARBA00023180"/>
    </source>
</evidence>
<comment type="caution">
    <text evidence="14">The sequence shown here is derived from an EMBL/GenBank/DDBJ whole genome shotgun (WGS) entry which is preliminary data.</text>
</comment>
<gene>
    <name evidence="14" type="ORF">B0H17DRAFT_900514</name>
</gene>
<feature type="non-terminal residue" evidence="14">
    <location>
        <position position="1"/>
    </location>
</feature>
<dbReference type="PANTHER" id="PTHR46300:SF2">
    <property type="entry name" value="CYTOCHROME P450 MONOOXYGENASE ALNH-RELATED"/>
    <property type="match status" value="1"/>
</dbReference>
<accession>A0AAD7CZV8</accession>
<dbReference type="GO" id="GO:0005506">
    <property type="term" value="F:iron ion binding"/>
    <property type="evidence" value="ECO:0007669"/>
    <property type="project" value="InterPro"/>
</dbReference>
<dbReference type="Pfam" id="PF00067">
    <property type="entry name" value="p450"/>
    <property type="match status" value="1"/>
</dbReference>
<evidence type="ECO:0000256" key="10">
    <source>
        <dbReference type="ARBA" id="ARBA00023004"/>
    </source>
</evidence>
<keyword evidence="6" id="KW-0812">Transmembrane</keyword>
<reference evidence="14" key="1">
    <citation type="submission" date="2023-03" db="EMBL/GenBank/DDBJ databases">
        <title>Massive genome expansion in bonnet fungi (Mycena s.s.) driven by repeated elements and novel gene families across ecological guilds.</title>
        <authorList>
            <consortium name="Lawrence Berkeley National Laboratory"/>
            <person name="Harder C.B."/>
            <person name="Miyauchi S."/>
            <person name="Viragh M."/>
            <person name="Kuo A."/>
            <person name="Thoen E."/>
            <person name="Andreopoulos B."/>
            <person name="Lu D."/>
            <person name="Skrede I."/>
            <person name="Drula E."/>
            <person name="Henrissat B."/>
            <person name="Morin E."/>
            <person name="Kohler A."/>
            <person name="Barry K."/>
            <person name="LaButti K."/>
            <person name="Morin E."/>
            <person name="Salamov A."/>
            <person name="Lipzen A."/>
            <person name="Mereny Z."/>
            <person name="Hegedus B."/>
            <person name="Baldrian P."/>
            <person name="Stursova M."/>
            <person name="Weitz H."/>
            <person name="Taylor A."/>
            <person name="Grigoriev I.V."/>
            <person name="Nagy L.G."/>
            <person name="Martin F."/>
            <person name="Kauserud H."/>
        </authorList>
    </citation>
    <scope>NUCLEOTIDE SEQUENCE</scope>
    <source>
        <strain evidence="14">CBHHK067</strain>
    </source>
</reference>
<sequence>LVANPVIQASLQAEIDVVIGEDRLLTFYDCEHMPYMRCLIIETIRWGSSMPVDAPHWLSEDDYYKGFYLPVGSMIMANQRAMLHDSLVYPNPSVFSPDHF</sequence>
<evidence type="ECO:0000256" key="11">
    <source>
        <dbReference type="ARBA" id="ARBA00023033"/>
    </source>
</evidence>
<keyword evidence="12" id="KW-0472">Membrane</keyword>
<evidence type="ECO:0000256" key="3">
    <source>
        <dbReference type="ARBA" id="ARBA00005179"/>
    </source>
</evidence>
<comment type="similarity">
    <text evidence="4">Belongs to the cytochrome P450 family.</text>
</comment>
<evidence type="ECO:0000313" key="14">
    <source>
        <dbReference type="EMBL" id="KAJ7671944.1"/>
    </source>
</evidence>
<feature type="non-terminal residue" evidence="14">
    <location>
        <position position="100"/>
    </location>
</feature>
<dbReference type="PANTHER" id="PTHR46300">
    <property type="entry name" value="P450, PUTATIVE (EUROFUNG)-RELATED-RELATED"/>
    <property type="match status" value="1"/>
</dbReference>
<dbReference type="Gene3D" id="1.10.630.10">
    <property type="entry name" value="Cytochrome P450"/>
    <property type="match status" value="1"/>
</dbReference>
<dbReference type="GO" id="GO:0016705">
    <property type="term" value="F:oxidoreductase activity, acting on paired donors, with incorporation or reduction of molecular oxygen"/>
    <property type="evidence" value="ECO:0007669"/>
    <property type="project" value="InterPro"/>
</dbReference>
<proteinExistence type="inferred from homology"/>
<evidence type="ECO:0000256" key="7">
    <source>
        <dbReference type="ARBA" id="ARBA00022723"/>
    </source>
</evidence>
<keyword evidence="15" id="KW-1185">Reference proteome</keyword>